<evidence type="ECO:0000256" key="5">
    <source>
        <dbReference type="ARBA" id="ARBA00022927"/>
    </source>
</evidence>
<evidence type="ECO:0000256" key="3">
    <source>
        <dbReference type="ARBA" id="ARBA00022448"/>
    </source>
</evidence>
<dbReference type="Pfam" id="PF03357">
    <property type="entry name" value="Snf7"/>
    <property type="match status" value="1"/>
</dbReference>
<reference evidence="9 10" key="1">
    <citation type="journal article" date="2018" name="Mol. Biol. Evol.">
        <title>Broad Genomic Sampling Reveals a Smut Pathogenic Ancestry of the Fungal Clade Ustilaginomycotina.</title>
        <authorList>
            <person name="Kijpornyongpan T."/>
            <person name="Mondo S.J."/>
            <person name="Barry K."/>
            <person name="Sandor L."/>
            <person name="Lee J."/>
            <person name="Lipzen A."/>
            <person name="Pangilinan J."/>
            <person name="LaButti K."/>
            <person name="Hainaut M."/>
            <person name="Henrissat B."/>
            <person name="Grigoriev I.V."/>
            <person name="Spatafora J.W."/>
            <person name="Aime M.C."/>
        </authorList>
    </citation>
    <scope>NUCLEOTIDE SEQUENCE [LARGE SCALE GENOMIC DNA]</scope>
    <source>
        <strain evidence="9 10">MCA 4718</strain>
    </source>
</reference>
<dbReference type="PANTHER" id="PTHR22761">
    <property type="entry name" value="CHARGED MULTIVESICULAR BODY PROTEIN"/>
    <property type="match status" value="1"/>
</dbReference>
<dbReference type="GO" id="GO:0000815">
    <property type="term" value="C:ESCRT III complex"/>
    <property type="evidence" value="ECO:0007669"/>
    <property type="project" value="TreeGrafter"/>
</dbReference>
<feature type="compositionally biased region" description="Basic and acidic residues" evidence="8">
    <location>
        <begin position="205"/>
        <end position="225"/>
    </location>
</feature>
<keyword evidence="6" id="KW-0472">Membrane</keyword>
<dbReference type="AlphaFoldDB" id="A0A316UAV1"/>
<name>A0A316UAV1_9BASI</name>
<evidence type="ECO:0008006" key="11">
    <source>
        <dbReference type="Google" id="ProtNLM"/>
    </source>
</evidence>
<dbReference type="OrthoDB" id="441172at2759"/>
<dbReference type="GO" id="GO:0006900">
    <property type="term" value="P:vesicle budding from membrane"/>
    <property type="evidence" value="ECO:0007669"/>
    <property type="project" value="TreeGrafter"/>
</dbReference>
<dbReference type="InterPro" id="IPR005024">
    <property type="entry name" value="Snf7_fam"/>
</dbReference>
<comment type="subcellular location">
    <subcellularLocation>
        <location evidence="1">Endosome membrane</location>
    </subcellularLocation>
</comment>
<evidence type="ECO:0000256" key="4">
    <source>
        <dbReference type="ARBA" id="ARBA00022753"/>
    </source>
</evidence>
<evidence type="ECO:0000256" key="1">
    <source>
        <dbReference type="ARBA" id="ARBA00004608"/>
    </source>
</evidence>
<evidence type="ECO:0000313" key="9">
    <source>
        <dbReference type="EMBL" id="PWN21964.1"/>
    </source>
</evidence>
<accession>A0A316UAV1</accession>
<gene>
    <name evidence="9" type="ORF">BCV69DRAFT_298162</name>
</gene>
<sequence>MGASSSTPKITSHDRAILDLKLQRDRIRQYQKKLLTIEGREKEAARLLLARGDKARALSALRRGKYQRSMLEKTDGQLKTLEELVSNIEFSQIQASVYHGLAQGNQVLKEIHKELNTESVEKLLEETAEAQAHQREVDELLATRMTADEEAEVQAELDALEREAAGVSIVPPSTVAETDRQKVQAPQLPDAPTADPVAASPEPPVAERTKQREREREPERQAMLA</sequence>
<dbReference type="STRING" id="1684307.A0A316UAV1"/>
<proteinExistence type="inferred from homology"/>
<evidence type="ECO:0000256" key="7">
    <source>
        <dbReference type="SAM" id="Coils"/>
    </source>
</evidence>
<dbReference type="GO" id="GO:0032511">
    <property type="term" value="P:late endosome to vacuole transport via multivesicular body sorting pathway"/>
    <property type="evidence" value="ECO:0007669"/>
    <property type="project" value="TreeGrafter"/>
</dbReference>
<evidence type="ECO:0000313" key="10">
    <source>
        <dbReference type="Proteomes" id="UP000245942"/>
    </source>
</evidence>
<feature type="region of interest" description="Disordered" evidence="8">
    <location>
        <begin position="164"/>
        <end position="225"/>
    </location>
</feature>
<dbReference type="GO" id="GO:0005771">
    <property type="term" value="C:multivesicular body"/>
    <property type="evidence" value="ECO:0007669"/>
    <property type="project" value="TreeGrafter"/>
</dbReference>
<dbReference type="GeneID" id="37015922"/>
<evidence type="ECO:0000256" key="2">
    <source>
        <dbReference type="ARBA" id="ARBA00006190"/>
    </source>
</evidence>
<keyword evidence="4" id="KW-0967">Endosome</keyword>
<organism evidence="9 10">
    <name type="scientific">Pseudomicrostroma glucosiphilum</name>
    <dbReference type="NCBI Taxonomy" id="1684307"/>
    <lineage>
        <taxon>Eukaryota</taxon>
        <taxon>Fungi</taxon>
        <taxon>Dikarya</taxon>
        <taxon>Basidiomycota</taxon>
        <taxon>Ustilaginomycotina</taxon>
        <taxon>Exobasidiomycetes</taxon>
        <taxon>Microstromatales</taxon>
        <taxon>Microstromatales incertae sedis</taxon>
        <taxon>Pseudomicrostroma</taxon>
    </lineage>
</organism>
<keyword evidence="3" id="KW-0813">Transport</keyword>
<dbReference type="EMBL" id="KZ819324">
    <property type="protein sequence ID" value="PWN21964.1"/>
    <property type="molecule type" value="Genomic_DNA"/>
</dbReference>
<keyword evidence="5" id="KW-0653">Protein transport</keyword>
<feature type="coiled-coil region" evidence="7">
    <location>
        <begin position="123"/>
        <end position="163"/>
    </location>
</feature>
<keyword evidence="7" id="KW-0175">Coiled coil</keyword>
<dbReference type="RefSeq" id="XP_025349124.1">
    <property type="nucleotide sequence ID" value="XM_025494188.1"/>
</dbReference>
<evidence type="ECO:0000256" key="8">
    <source>
        <dbReference type="SAM" id="MobiDB-lite"/>
    </source>
</evidence>
<protein>
    <recommendedName>
        <fullName evidence="11">Snf7-domain-containing protein</fullName>
    </recommendedName>
</protein>
<dbReference type="PANTHER" id="PTHR22761:SF5">
    <property type="entry name" value="CHARGED MULTIVESICULAR BODY PROTEIN 6"/>
    <property type="match status" value="1"/>
</dbReference>
<comment type="similarity">
    <text evidence="2">Belongs to the SNF7 family.</text>
</comment>
<evidence type="ECO:0000256" key="6">
    <source>
        <dbReference type="ARBA" id="ARBA00023136"/>
    </source>
</evidence>
<dbReference type="Proteomes" id="UP000245942">
    <property type="component" value="Unassembled WGS sequence"/>
</dbReference>
<keyword evidence="10" id="KW-1185">Reference proteome</keyword>
<dbReference type="GO" id="GO:0015031">
    <property type="term" value="P:protein transport"/>
    <property type="evidence" value="ECO:0007669"/>
    <property type="project" value="UniProtKB-KW"/>
</dbReference>